<comment type="caution">
    <text evidence="1">The sequence shown here is derived from an EMBL/GenBank/DDBJ whole genome shotgun (WGS) entry which is preliminary data.</text>
</comment>
<sequence length="95" mass="11059">HRCWLRAHRLVSGLGVLILSEHFSRFVFQRKNVLVVQLPTNFVGTDFTFNFLFDRSSSSEKLIPNMGLNLVFADRLVDFVRLRVDGVRLVQRRAL</sequence>
<dbReference type="AlphaFoldDB" id="S6UWK6"/>
<gene>
    <name evidence="1" type="ORF">A244_09785</name>
</gene>
<dbReference type="EMBL" id="AOKG01000642">
    <property type="protein sequence ID" value="EPN58831.1"/>
    <property type="molecule type" value="Genomic_DNA"/>
</dbReference>
<protein>
    <submittedName>
        <fullName evidence="1">Uncharacterized protein</fullName>
    </submittedName>
</protein>
<accession>S6UWK6</accession>
<feature type="non-terminal residue" evidence="1">
    <location>
        <position position="95"/>
    </location>
</feature>
<name>S6UWK6_PSESF</name>
<feature type="non-terminal residue" evidence="1">
    <location>
        <position position="1"/>
    </location>
</feature>
<dbReference type="Proteomes" id="UP000015729">
    <property type="component" value="Unassembled WGS sequence"/>
</dbReference>
<proteinExistence type="predicted"/>
<evidence type="ECO:0000313" key="2">
    <source>
        <dbReference type="Proteomes" id="UP000015729"/>
    </source>
</evidence>
<evidence type="ECO:0000313" key="1">
    <source>
        <dbReference type="EMBL" id="EPN58831.1"/>
    </source>
</evidence>
<organism evidence="1 2">
    <name type="scientific">Pseudomonas syringae pv. actinidiae ICMP 18807</name>
    <dbReference type="NCBI Taxonomy" id="1194404"/>
    <lineage>
        <taxon>Bacteria</taxon>
        <taxon>Pseudomonadati</taxon>
        <taxon>Pseudomonadota</taxon>
        <taxon>Gammaproteobacteria</taxon>
        <taxon>Pseudomonadales</taxon>
        <taxon>Pseudomonadaceae</taxon>
        <taxon>Pseudomonas</taxon>
        <taxon>Pseudomonas syringae</taxon>
    </lineage>
</organism>
<reference evidence="1 2" key="1">
    <citation type="journal article" date="2013" name="PLoS Pathog.">
        <title>Genomic analysis of the Kiwifruit pathogen Pseudomonas syringae pv. actinidiae provides insight into the origins of an emergent plant disease.</title>
        <authorList>
            <person name="McCann H.C."/>
            <person name="Rikkerink E.H."/>
            <person name="Bertels F."/>
            <person name="Fiers M."/>
            <person name="Lu A."/>
            <person name="Rees-George J."/>
            <person name="Andersen M.T."/>
            <person name="Gleave A.P."/>
            <person name="Haubold B."/>
            <person name="Wohlers M.W."/>
            <person name="Guttman D.S."/>
            <person name="Wang P.W."/>
            <person name="Straub C."/>
            <person name="Vanneste J.L."/>
            <person name="Rainey P.B."/>
            <person name="Templeton M.D."/>
        </authorList>
    </citation>
    <scope>NUCLEOTIDE SEQUENCE [LARGE SCALE GENOMIC DNA]</scope>
    <source>
        <strain evidence="1 2">ICMP 18807</strain>
    </source>
</reference>